<dbReference type="AlphaFoldDB" id="A0A6P1M8X8"/>
<accession>A0A6P1M8X8</accession>
<feature type="transmembrane region" description="Helical" evidence="1">
    <location>
        <begin position="228"/>
        <end position="248"/>
    </location>
</feature>
<evidence type="ECO:0000256" key="1">
    <source>
        <dbReference type="SAM" id="Phobius"/>
    </source>
</evidence>
<reference evidence="3 4" key="1">
    <citation type="submission" date="2020-01" db="EMBL/GenBank/DDBJ databases">
        <title>Ponticoccus aerotolerans gen. nov., sp. nov., an anaerobic bacterium and proposal of Ponticoccusceae fam. nov., Ponticoccusles ord. nov. and Ponticoccuse classis nov. in the phylum Kiritimatiellaeota.</title>
        <authorList>
            <person name="Zhou L.Y."/>
            <person name="Du Z.J."/>
        </authorList>
    </citation>
    <scope>NUCLEOTIDE SEQUENCE [LARGE SCALE GENOMIC DNA]</scope>
    <source>
        <strain evidence="3 4">S-5007</strain>
    </source>
</reference>
<dbReference type="Proteomes" id="UP000464954">
    <property type="component" value="Chromosome"/>
</dbReference>
<keyword evidence="1" id="KW-0472">Membrane</keyword>
<proteinExistence type="predicted"/>
<dbReference type="NCBIfam" id="TIGR02595">
    <property type="entry name" value="PEP_CTERM"/>
    <property type="match status" value="1"/>
</dbReference>
<dbReference type="EMBL" id="CP047593">
    <property type="protein sequence ID" value="QHI68036.1"/>
    <property type="molecule type" value="Genomic_DNA"/>
</dbReference>
<dbReference type="RefSeq" id="WP_160626070.1">
    <property type="nucleotide sequence ID" value="NZ_CP047593.1"/>
</dbReference>
<keyword evidence="1" id="KW-0812">Transmembrane</keyword>
<keyword evidence="1" id="KW-1133">Transmembrane helix</keyword>
<evidence type="ECO:0000256" key="2">
    <source>
        <dbReference type="SAM" id="SignalP"/>
    </source>
</evidence>
<keyword evidence="4" id="KW-1185">Reference proteome</keyword>
<name>A0A6P1M8X8_9BACT</name>
<keyword evidence="2" id="KW-0732">Signal</keyword>
<protein>
    <submittedName>
        <fullName evidence="3">PEP-CTERM sorting domain-containing protein</fullName>
    </submittedName>
</protein>
<evidence type="ECO:0000313" key="4">
    <source>
        <dbReference type="Proteomes" id="UP000464954"/>
    </source>
</evidence>
<feature type="chain" id="PRO_5027069455" evidence="2">
    <location>
        <begin position="24"/>
        <end position="256"/>
    </location>
</feature>
<gene>
    <name evidence="3" type="ORF">GT409_00740</name>
</gene>
<feature type="signal peptide" evidence="2">
    <location>
        <begin position="1"/>
        <end position="23"/>
    </location>
</feature>
<dbReference type="KEGG" id="taer:GT409_00740"/>
<dbReference type="InterPro" id="IPR013424">
    <property type="entry name" value="Ice-binding_C"/>
</dbReference>
<sequence>MIKIKYRCLIWTAAVVLSSSVQASIILSDNFDSDSDTVGAEPSGSIWTGNNNAGTTTLNVSNDTFFGESNQYLAIIDNDASSGLWIRSAELFSSTLLTLSFDYYQPTVSGQAGDVSLGIGRGAFLSSSDLAHDIEFSAGKIEGQSVGLDGDYHVDIVMNNTGSVVNYKGVSLDHNHMDIWVDGSRIIAGQIAAATGRDVALTGFKFSTINPNVESLYLDNLEVRDETYVVPEPVTAGLLGIGGLVAFFTRRFRRKP</sequence>
<evidence type="ECO:0000313" key="3">
    <source>
        <dbReference type="EMBL" id="QHI68036.1"/>
    </source>
</evidence>
<organism evidence="3 4">
    <name type="scientific">Tichowtungia aerotolerans</name>
    <dbReference type="NCBI Taxonomy" id="2697043"/>
    <lineage>
        <taxon>Bacteria</taxon>
        <taxon>Pseudomonadati</taxon>
        <taxon>Kiritimatiellota</taxon>
        <taxon>Tichowtungiia</taxon>
        <taxon>Tichowtungiales</taxon>
        <taxon>Tichowtungiaceae</taxon>
        <taxon>Tichowtungia</taxon>
    </lineage>
</organism>